<evidence type="ECO:0000313" key="2">
    <source>
        <dbReference type="EMBL" id="RCH77985.1"/>
    </source>
</evidence>
<evidence type="ECO:0000256" key="1">
    <source>
        <dbReference type="SAM" id="Coils"/>
    </source>
</evidence>
<accession>A0A367IJY4</accession>
<comment type="caution">
    <text evidence="2">The sequence shown here is derived from an EMBL/GenBank/DDBJ whole genome shotgun (WGS) entry which is preliminary data.</text>
</comment>
<dbReference type="EMBL" id="PJQM01007576">
    <property type="protein sequence ID" value="RCH77985.1"/>
    <property type="molecule type" value="Genomic_DNA"/>
</dbReference>
<dbReference type="AlphaFoldDB" id="A0A367IJY4"/>
<reference evidence="2 3" key="1">
    <citation type="journal article" date="2018" name="G3 (Bethesda)">
        <title>Phylogenetic and Phylogenomic Definition of Rhizopus Species.</title>
        <authorList>
            <person name="Gryganskyi A.P."/>
            <person name="Golan J."/>
            <person name="Dolatabadi S."/>
            <person name="Mondo S."/>
            <person name="Robb S."/>
            <person name="Idnurm A."/>
            <person name="Muszewska A."/>
            <person name="Steczkiewicz K."/>
            <person name="Masonjones S."/>
            <person name="Liao H.L."/>
            <person name="Gajdeczka M.T."/>
            <person name="Anike F."/>
            <person name="Vuek A."/>
            <person name="Anishchenko I.M."/>
            <person name="Voigt K."/>
            <person name="de Hoog G.S."/>
            <person name="Smith M.E."/>
            <person name="Heitman J."/>
            <person name="Vilgalys R."/>
            <person name="Stajich J.E."/>
        </authorList>
    </citation>
    <scope>NUCLEOTIDE SEQUENCE [LARGE SCALE GENOMIC DNA]</scope>
    <source>
        <strain evidence="2 3">LSU 92-RS-03</strain>
    </source>
</reference>
<protein>
    <submittedName>
        <fullName evidence="2">Uncharacterized protein</fullName>
    </submittedName>
</protein>
<keyword evidence="3" id="KW-1185">Reference proteome</keyword>
<gene>
    <name evidence="2" type="ORF">CU098_005850</name>
</gene>
<name>A0A367IJY4_RHIST</name>
<dbReference type="Proteomes" id="UP000253551">
    <property type="component" value="Unassembled WGS sequence"/>
</dbReference>
<keyword evidence="1" id="KW-0175">Coiled coil</keyword>
<feature type="coiled-coil region" evidence="1">
    <location>
        <begin position="12"/>
        <end position="39"/>
    </location>
</feature>
<proteinExistence type="predicted"/>
<evidence type="ECO:0000313" key="3">
    <source>
        <dbReference type="Proteomes" id="UP000253551"/>
    </source>
</evidence>
<dbReference type="OrthoDB" id="2226260at2759"/>
<sequence>MPYGTDDVIYKLNEIIRSNEDFQEEMRRSLNDIRRQLDRLYTTVNSNTEIVSNQNRKIKSLYEAYIFNWFIDNSIVSRIESHTSTVINDDHIKLIPSQPVSTRAHGNGERPRLLGYIRETMGLVKQRDDTEQIKKQKRDSATKILKRLNKLALAVCEGINANVEADTRLDQSKMTWEKLPSHYKESTIPRLINMAKKTFIPLDRSDGD</sequence>
<organism evidence="2 3">
    <name type="scientific">Rhizopus stolonifer</name>
    <name type="common">Rhizopus nigricans</name>
    <dbReference type="NCBI Taxonomy" id="4846"/>
    <lineage>
        <taxon>Eukaryota</taxon>
        <taxon>Fungi</taxon>
        <taxon>Fungi incertae sedis</taxon>
        <taxon>Mucoromycota</taxon>
        <taxon>Mucoromycotina</taxon>
        <taxon>Mucoromycetes</taxon>
        <taxon>Mucorales</taxon>
        <taxon>Mucorineae</taxon>
        <taxon>Rhizopodaceae</taxon>
        <taxon>Rhizopus</taxon>
    </lineage>
</organism>